<dbReference type="AlphaFoldDB" id="A0A367IK17"/>
<dbReference type="InterPro" id="IPR035979">
    <property type="entry name" value="RBD_domain_sf"/>
</dbReference>
<reference evidence="4 5" key="1">
    <citation type="journal article" date="2018" name="G3 (Bethesda)">
        <title>Phylogenetic and Phylogenomic Definition of Rhizopus Species.</title>
        <authorList>
            <person name="Gryganskyi A.P."/>
            <person name="Golan J."/>
            <person name="Dolatabadi S."/>
            <person name="Mondo S."/>
            <person name="Robb S."/>
            <person name="Idnurm A."/>
            <person name="Muszewska A."/>
            <person name="Steczkiewicz K."/>
            <person name="Masonjones S."/>
            <person name="Liao H.L."/>
            <person name="Gajdeczka M.T."/>
            <person name="Anike F."/>
            <person name="Vuek A."/>
            <person name="Anishchenko I.M."/>
            <person name="Voigt K."/>
            <person name="de Hoog G.S."/>
            <person name="Smith M.E."/>
            <person name="Heitman J."/>
            <person name="Vilgalys R."/>
            <person name="Stajich J.E."/>
        </authorList>
    </citation>
    <scope>NUCLEOTIDE SEQUENCE [LARGE SCALE GENOMIC DNA]</scope>
    <source>
        <strain evidence="4 5">LSU 92-RS-03</strain>
    </source>
</reference>
<keyword evidence="5" id="KW-1185">Reference proteome</keyword>
<proteinExistence type="predicted"/>
<sequence length="101" mass="11162">LVCEDFGNVLRCEVLRNRMGESFGEAEVEFSTKSAALDCIAKLDNVKADGQYLRVLLRDNKHATPRSYAASQISSIISTPSTSSGKMYSDQIPNRYGVGRR</sequence>
<evidence type="ECO:0000313" key="5">
    <source>
        <dbReference type="Proteomes" id="UP000253551"/>
    </source>
</evidence>
<dbReference type="SUPFAM" id="SSF54928">
    <property type="entry name" value="RNA-binding domain, RBD"/>
    <property type="match status" value="1"/>
</dbReference>
<evidence type="ECO:0000259" key="3">
    <source>
        <dbReference type="PROSITE" id="PS50102"/>
    </source>
</evidence>
<dbReference type="EMBL" id="PJQM01007553">
    <property type="protein sequence ID" value="RCH78024.1"/>
    <property type="molecule type" value="Genomic_DNA"/>
</dbReference>
<protein>
    <recommendedName>
        <fullName evidence="3">RRM domain-containing protein</fullName>
    </recommendedName>
</protein>
<keyword evidence="1" id="KW-0694">RNA-binding</keyword>
<feature type="region of interest" description="Disordered" evidence="2">
    <location>
        <begin position="80"/>
        <end position="101"/>
    </location>
</feature>
<evidence type="ECO:0000313" key="4">
    <source>
        <dbReference type="EMBL" id="RCH78024.1"/>
    </source>
</evidence>
<feature type="non-terminal residue" evidence="4">
    <location>
        <position position="1"/>
    </location>
</feature>
<dbReference type="Proteomes" id="UP000253551">
    <property type="component" value="Unassembled WGS sequence"/>
</dbReference>
<evidence type="ECO:0000256" key="1">
    <source>
        <dbReference type="PROSITE-ProRule" id="PRU00176"/>
    </source>
</evidence>
<name>A0A367IK17_RHIST</name>
<comment type="caution">
    <text evidence="4">The sequence shown here is derived from an EMBL/GenBank/DDBJ whole genome shotgun (WGS) entry which is preliminary data.</text>
</comment>
<dbReference type="Gene3D" id="3.30.70.330">
    <property type="match status" value="1"/>
</dbReference>
<dbReference type="InterPro" id="IPR000504">
    <property type="entry name" value="RRM_dom"/>
</dbReference>
<dbReference type="OrthoDB" id="6159137at2759"/>
<dbReference type="CDD" id="cd00590">
    <property type="entry name" value="RRM_SF"/>
    <property type="match status" value="1"/>
</dbReference>
<organism evidence="4 5">
    <name type="scientific">Rhizopus stolonifer</name>
    <name type="common">Rhizopus nigricans</name>
    <dbReference type="NCBI Taxonomy" id="4846"/>
    <lineage>
        <taxon>Eukaryota</taxon>
        <taxon>Fungi</taxon>
        <taxon>Fungi incertae sedis</taxon>
        <taxon>Mucoromycota</taxon>
        <taxon>Mucoromycotina</taxon>
        <taxon>Mucoromycetes</taxon>
        <taxon>Mucorales</taxon>
        <taxon>Mucorineae</taxon>
        <taxon>Rhizopodaceae</taxon>
        <taxon>Rhizopus</taxon>
    </lineage>
</organism>
<dbReference type="GO" id="GO:0003723">
    <property type="term" value="F:RNA binding"/>
    <property type="evidence" value="ECO:0007669"/>
    <property type="project" value="UniProtKB-UniRule"/>
</dbReference>
<accession>A0A367IK17</accession>
<dbReference type="STRING" id="4846.A0A367IK17"/>
<evidence type="ECO:0000256" key="2">
    <source>
        <dbReference type="SAM" id="MobiDB-lite"/>
    </source>
</evidence>
<dbReference type="InterPro" id="IPR012677">
    <property type="entry name" value="Nucleotide-bd_a/b_plait_sf"/>
</dbReference>
<gene>
    <name evidence="4" type="ORF">CU098_002216</name>
</gene>
<feature type="domain" description="RRM" evidence="3">
    <location>
        <begin position="1"/>
        <end position="60"/>
    </location>
</feature>
<dbReference type="Pfam" id="PF00076">
    <property type="entry name" value="RRM_1"/>
    <property type="match status" value="1"/>
</dbReference>
<dbReference type="PROSITE" id="PS50102">
    <property type="entry name" value="RRM"/>
    <property type="match status" value="1"/>
</dbReference>